<dbReference type="AlphaFoldDB" id="A0A5M8PDG0"/>
<feature type="signal peptide" evidence="17">
    <location>
        <begin position="1"/>
        <end position="22"/>
    </location>
</feature>
<evidence type="ECO:0000256" key="2">
    <source>
        <dbReference type="ARBA" id="ARBA00001913"/>
    </source>
</evidence>
<evidence type="ECO:0000256" key="10">
    <source>
        <dbReference type="ARBA" id="ARBA00022801"/>
    </source>
</evidence>
<comment type="subcellular location">
    <subcellularLocation>
        <location evidence="4">Secreted</location>
        <location evidence="4">Extracellular space</location>
    </subcellularLocation>
</comment>
<keyword evidence="10 16" id="KW-0378">Hydrolase</keyword>
<comment type="caution">
    <text evidence="16">Lacks conserved residue(s) required for the propagation of feature annotation.</text>
</comment>
<evidence type="ECO:0000256" key="13">
    <source>
        <dbReference type="ARBA" id="ARBA00023026"/>
    </source>
</evidence>
<dbReference type="PROSITE" id="PS00138">
    <property type="entry name" value="SUBTILASE_SER"/>
    <property type="match status" value="1"/>
</dbReference>
<evidence type="ECO:0000256" key="3">
    <source>
        <dbReference type="ARBA" id="ARBA00002451"/>
    </source>
</evidence>
<dbReference type="Gene3D" id="3.40.50.200">
    <property type="entry name" value="Peptidase S8/S53 domain"/>
    <property type="match status" value="1"/>
</dbReference>
<evidence type="ECO:0000259" key="18">
    <source>
        <dbReference type="PROSITE" id="PS51695"/>
    </source>
</evidence>
<dbReference type="InterPro" id="IPR050819">
    <property type="entry name" value="Tripeptidyl-peptidase_I"/>
</dbReference>
<proteinExistence type="predicted"/>
<dbReference type="SUPFAM" id="SSF54897">
    <property type="entry name" value="Protease propeptides/inhibitors"/>
    <property type="match status" value="1"/>
</dbReference>
<dbReference type="EMBL" id="VXIT01000018">
    <property type="protein sequence ID" value="KAA6407331.1"/>
    <property type="molecule type" value="Genomic_DNA"/>
</dbReference>
<keyword evidence="13" id="KW-0843">Virulence</keyword>
<evidence type="ECO:0000256" key="6">
    <source>
        <dbReference type="ARBA" id="ARBA00022525"/>
    </source>
</evidence>
<keyword evidence="11 16" id="KW-0720">Serine protease</keyword>
<dbReference type="GO" id="GO:0004252">
    <property type="term" value="F:serine-type endopeptidase activity"/>
    <property type="evidence" value="ECO:0007669"/>
    <property type="project" value="UniProtKB-UniRule"/>
</dbReference>
<keyword evidence="15" id="KW-0325">Glycoprotein</keyword>
<evidence type="ECO:0000313" key="20">
    <source>
        <dbReference type="Proteomes" id="UP000324767"/>
    </source>
</evidence>
<protein>
    <recommendedName>
        <fullName evidence="5">tripeptidyl-peptidase II</fullName>
        <ecNumber evidence="5">3.4.14.10</ecNumber>
    </recommendedName>
</protein>
<dbReference type="InterPro" id="IPR030400">
    <property type="entry name" value="Sedolisin_dom"/>
</dbReference>
<feature type="chain" id="PRO_5024394831" description="tripeptidyl-peptidase II" evidence="17">
    <location>
        <begin position="23"/>
        <end position="633"/>
    </location>
</feature>
<comment type="caution">
    <text evidence="19">The sequence shown here is derived from an EMBL/GenBank/DDBJ whole genome shotgun (WGS) entry which is preliminary data.</text>
</comment>
<evidence type="ECO:0000256" key="14">
    <source>
        <dbReference type="ARBA" id="ARBA00023145"/>
    </source>
</evidence>
<keyword evidence="14" id="KW-0865">Zymogen</keyword>
<organism evidence="19 20">
    <name type="scientific">Lasallia pustulata</name>
    <dbReference type="NCBI Taxonomy" id="136370"/>
    <lineage>
        <taxon>Eukaryota</taxon>
        <taxon>Fungi</taxon>
        <taxon>Dikarya</taxon>
        <taxon>Ascomycota</taxon>
        <taxon>Pezizomycotina</taxon>
        <taxon>Lecanoromycetes</taxon>
        <taxon>OSLEUM clade</taxon>
        <taxon>Umbilicariomycetidae</taxon>
        <taxon>Umbilicariales</taxon>
        <taxon>Umbilicariaceae</taxon>
        <taxon>Lasallia</taxon>
    </lineage>
</organism>
<dbReference type="SUPFAM" id="SSF52743">
    <property type="entry name" value="Subtilisin-like"/>
    <property type="match status" value="1"/>
</dbReference>
<dbReference type="PANTHER" id="PTHR14218:SF39">
    <property type="entry name" value="PEPTIDASE S53 DOMAIN-CONTAINING PROTEIN"/>
    <property type="match status" value="1"/>
</dbReference>
<evidence type="ECO:0000256" key="11">
    <source>
        <dbReference type="ARBA" id="ARBA00022825"/>
    </source>
</evidence>
<evidence type="ECO:0000256" key="17">
    <source>
        <dbReference type="SAM" id="SignalP"/>
    </source>
</evidence>
<dbReference type="OrthoDB" id="409122at2759"/>
<dbReference type="FunFam" id="3.40.50.200:FF:000015">
    <property type="entry name" value="Tripeptidyl peptidase A"/>
    <property type="match status" value="1"/>
</dbReference>
<keyword evidence="7 16" id="KW-0645">Protease</keyword>
<comment type="cofactor">
    <cofactor evidence="2">
        <name>Ca(2+)</name>
        <dbReference type="ChEBI" id="CHEBI:29108"/>
    </cofactor>
</comment>
<dbReference type="SMART" id="SM00944">
    <property type="entry name" value="Pro-kuma_activ"/>
    <property type="match status" value="1"/>
</dbReference>
<dbReference type="Pfam" id="PF09286">
    <property type="entry name" value="Pro-kuma_activ"/>
    <property type="match status" value="1"/>
</dbReference>
<dbReference type="CDD" id="cd11377">
    <property type="entry name" value="Pro-peptidase_S53"/>
    <property type="match status" value="1"/>
</dbReference>
<evidence type="ECO:0000256" key="12">
    <source>
        <dbReference type="ARBA" id="ARBA00022837"/>
    </source>
</evidence>
<dbReference type="InterPro" id="IPR015366">
    <property type="entry name" value="S53_propep"/>
</dbReference>
<evidence type="ECO:0000256" key="16">
    <source>
        <dbReference type="PROSITE-ProRule" id="PRU01032"/>
    </source>
</evidence>
<dbReference type="Proteomes" id="UP000324767">
    <property type="component" value="Unassembled WGS sequence"/>
</dbReference>
<dbReference type="EC" id="3.4.14.10" evidence="5"/>
<feature type="active site" description="Charge relay system" evidence="16">
    <location>
        <position position="316"/>
    </location>
</feature>
<evidence type="ECO:0000256" key="5">
    <source>
        <dbReference type="ARBA" id="ARBA00012462"/>
    </source>
</evidence>
<evidence type="ECO:0000256" key="1">
    <source>
        <dbReference type="ARBA" id="ARBA00001910"/>
    </source>
</evidence>
<dbReference type="GO" id="GO:0005576">
    <property type="term" value="C:extracellular region"/>
    <property type="evidence" value="ECO:0007669"/>
    <property type="project" value="UniProtKB-SubCell"/>
</dbReference>
<evidence type="ECO:0000256" key="4">
    <source>
        <dbReference type="ARBA" id="ARBA00004239"/>
    </source>
</evidence>
<dbReference type="GO" id="GO:0008240">
    <property type="term" value="F:tripeptidyl-peptidase activity"/>
    <property type="evidence" value="ECO:0007669"/>
    <property type="project" value="UniProtKB-EC"/>
</dbReference>
<dbReference type="InterPro" id="IPR036852">
    <property type="entry name" value="Peptidase_S8/S53_dom_sf"/>
</dbReference>
<feature type="active site" description="Charge relay system" evidence="16">
    <location>
        <position position="530"/>
    </location>
</feature>
<name>A0A5M8PDG0_9LECA</name>
<comment type="function">
    <text evidence="3">Secreted tripeptidyl-peptidase which degrades proteins at acidic pHs and is involved in virulence.</text>
</comment>
<comment type="catalytic activity">
    <reaction evidence="1">
        <text>Release of an N-terminal tripeptide from a polypeptide.</text>
        <dbReference type="EC" id="3.4.14.10"/>
    </reaction>
</comment>
<dbReference type="CDD" id="cd04056">
    <property type="entry name" value="Peptidases_S53"/>
    <property type="match status" value="1"/>
</dbReference>
<dbReference type="InterPro" id="IPR000209">
    <property type="entry name" value="Peptidase_S8/S53_dom"/>
</dbReference>
<sequence length="633" mass="68534">MLRIITPIVLLTFIFALDIALSSPVRPRTPYAVKDSHVVPRKWTRVGPAPADHRINLQIGLKQSQFDELERHLYEVSDPSHHRYGQHLTSAEVDELVKPSDDALELVHDWLLDNGIEQHRLEYNSAKNWIKVTLPVQAVEGLLDTTYSVYKHEEGDYTVRTSNWSLPLHLHEHIETIQPTNSFFRPAPMRSTLKPVSPIGTSYKSPKWHSFLNASNITVAQACNATAVTPLCLRTLYGTYSYTPKVPGINKVGLTDYLGESNNRSDISLFLQMFRPEAASEAYTFTFDIIANGSAQQTPDNATQLDAGTDLEGNLDAETLIAIDYPTPLIAFTTGGSPPFDPSASTTTDTNEPYLTWLNYVLAQSDLPQTISTSYGDDEQTVPYAYAALACQQFAQLGARGITLLFASGDSGVGPTGACVSNDGKNTTMFLPSFPASCPYVTTVGATKNFAPEVAAFDPANNFASGGGFSNYFPRPAYQDPYVPDYIASLGSQFQGLYNASGRGYPDIAAQGFRFLTVWDGGVVVLDGTSASTPTAAGVVSLVNDALLAGGKAPLGWLNPWLYGVGKGGLQMCWRGARLGVGGRAFRRRGVGCRYGVGYAVFPEACAVGVGGGGRNGVWDVGVESLRDGWVHE</sequence>
<keyword evidence="6" id="KW-0964">Secreted</keyword>
<keyword evidence="8" id="KW-0479">Metal-binding</keyword>
<feature type="domain" description="Peptidase S53" evidence="18">
    <location>
        <begin position="227"/>
        <end position="612"/>
    </location>
</feature>
<evidence type="ECO:0000256" key="8">
    <source>
        <dbReference type="ARBA" id="ARBA00022723"/>
    </source>
</evidence>
<dbReference type="PANTHER" id="PTHR14218">
    <property type="entry name" value="PROTEASE S8 TRIPEPTIDYL PEPTIDASE I CLN2"/>
    <property type="match status" value="1"/>
</dbReference>
<gene>
    <name evidence="19" type="ORF">FRX48_08879</name>
</gene>
<dbReference type="InterPro" id="IPR023828">
    <property type="entry name" value="Peptidase_S8_Ser-AS"/>
</dbReference>
<feature type="active site" description="Charge relay system" evidence="16">
    <location>
        <position position="312"/>
    </location>
</feature>
<keyword evidence="12" id="KW-0106">Calcium</keyword>
<evidence type="ECO:0000313" key="19">
    <source>
        <dbReference type="EMBL" id="KAA6407331.1"/>
    </source>
</evidence>
<evidence type="ECO:0000256" key="9">
    <source>
        <dbReference type="ARBA" id="ARBA00022729"/>
    </source>
</evidence>
<evidence type="ECO:0000256" key="15">
    <source>
        <dbReference type="ARBA" id="ARBA00023180"/>
    </source>
</evidence>
<reference evidence="19 20" key="1">
    <citation type="submission" date="2019-09" db="EMBL/GenBank/DDBJ databases">
        <title>The hologenome of the rock-dwelling lichen Lasallia pustulata.</title>
        <authorList>
            <person name="Greshake Tzovaras B."/>
            <person name="Segers F."/>
            <person name="Bicker A."/>
            <person name="Dal Grande F."/>
            <person name="Otte J."/>
            <person name="Hankeln T."/>
            <person name="Schmitt I."/>
            <person name="Ebersberger I."/>
        </authorList>
    </citation>
    <scope>NUCLEOTIDE SEQUENCE [LARGE SCALE GENOMIC DNA]</scope>
    <source>
        <strain evidence="19">A1-1</strain>
    </source>
</reference>
<evidence type="ECO:0000256" key="7">
    <source>
        <dbReference type="ARBA" id="ARBA00022670"/>
    </source>
</evidence>
<keyword evidence="9 17" id="KW-0732">Signal</keyword>
<dbReference type="GO" id="GO:0006508">
    <property type="term" value="P:proteolysis"/>
    <property type="evidence" value="ECO:0007669"/>
    <property type="project" value="UniProtKB-KW"/>
</dbReference>
<dbReference type="PROSITE" id="PS51695">
    <property type="entry name" value="SEDOLISIN"/>
    <property type="match status" value="1"/>
</dbReference>
<accession>A0A5M8PDG0</accession>
<dbReference type="GO" id="GO:0046872">
    <property type="term" value="F:metal ion binding"/>
    <property type="evidence" value="ECO:0007669"/>
    <property type="project" value="UniProtKB-KW"/>
</dbReference>
<dbReference type="Pfam" id="PF00082">
    <property type="entry name" value="Peptidase_S8"/>
    <property type="match status" value="1"/>
</dbReference>